<dbReference type="PANTHER" id="PTHR34934:SF1">
    <property type="entry name" value="FLAVIN-DEPENDENT THYMIDYLATE SYNTHASE"/>
    <property type="match status" value="1"/>
</dbReference>
<dbReference type="Gene3D" id="3.30.1360.170">
    <property type="match status" value="1"/>
</dbReference>
<dbReference type="CDD" id="cd20175">
    <property type="entry name" value="ThyX"/>
    <property type="match status" value="1"/>
</dbReference>
<dbReference type="InterPro" id="IPR036098">
    <property type="entry name" value="Thymidylate_synthase_ThyX_sf"/>
</dbReference>
<dbReference type="EMBL" id="WVIC01000032">
    <property type="protein sequence ID" value="NCJ07750.1"/>
    <property type="molecule type" value="Genomic_DNA"/>
</dbReference>
<evidence type="ECO:0000313" key="2">
    <source>
        <dbReference type="EMBL" id="NCJ07750.1"/>
    </source>
</evidence>
<dbReference type="GO" id="GO:0050660">
    <property type="term" value="F:flavin adenine dinucleotide binding"/>
    <property type="evidence" value="ECO:0007669"/>
    <property type="project" value="UniProtKB-UniRule"/>
</dbReference>
<evidence type="ECO:0000313" key="3">
    <source>
        <dbReference type="Proteomes" id="UP000607397"/>
    </source>
</evidence>
<keyword evidence="2" id="KW-0808">Transferase</keyword>
<gene>
    <name evidence="2" type="primary">thyX</name>
    <name evidence="2" type="ORF">GS597_14775</name>
</gene>
<dbReference type="SUPFAM" id="SSF69796">
    <property type="entry name" value="Thymidylate synthase-complementing protein Thy1"/>
    <property type="match status" value="1"/>
</dbReference>
<dbReference type="GO" id="GO:0050797">
    <property type="term" value="F:thymidylate synthase (FAD) activity"/>
    <property type="evidence" value="ECO:0007669"/>
    <property type="project" value="UniProtKB-UniRule"/>
</dbReference>
<dbReference type="RefSeq" id="WP_161826229.1">
    <property type="nucleotide sequence ID" value="NZ_WVIC01000032.1"/>
</dbReference>
<evidence type="ECO:0000256" key="1">
    <source>
        <dbReference type="NCBIfam" id="TIGR02170"/>
    </source>
</evidence>
<dbReference type="GO" id="GO:0070402">
    <property type="term" value="F:NADPH binding"/>
    <property type="evidence" value="ECO:0007669"/>
    <property type="project" value="TreeGrafter"/>
</dbReference>
<dbReference type="Proteomes" id="UP000607397">
    <property type="component" value="Unassembled WGS sequence"/>
</dbReference>
<dbReference type="GO" id="GO:0006231">
    <property type="term" value="P:dTMP biosynthetic process"/>
    <property type="evidence" value="ECO:0007669"/>
    <property type="project" value="UniProtKB-UniRule"/>
</dbReference>
<name>A0A8K2A943_9CYAN</name>
<dbReference type="NCBIfam" id="TIGR02170">
    <property type="entry name" value="thyX"/>
    <property type="match status" value="1"/>
</dbReference>
<dbReference type="PANTHER" id="PTHR34934">
    <property type="entry name" value="FLAVIN-DEPENDENT THYMIDYLATE SYNTHASE"/>
    <property type="match status" value="1"/>
</dbReference>
<keyword evidence="3" id="KW-1185">Reference proteome</keyword>
<accession>A0A8K2A943</accession>
<dbReference type="AlphaFoldDB" id="A0A8K2A943"/>
<sequence length="237" mass="26408">MAAILDPLKDGKSCLELLAHLGSDLDVVNDARASFGKQAQVLTEKDTKLIRYLIEHQHTSPFRGVVFKFKVKAPLFVCRQWWKHVIASNHNDEQLGWNEKSLRYVAIADANEFYIPDIFRQQSPNNKQATLGALAGAEAETARTIYEAQCEASYAAYQQLLALGVGREQARGVLVPSVYTSWVWTVSLHALLHFIALRQGEGAQQEIAAYAEAILHLIAPIVPVTLQAWQGIALQQF</sequence>
<comment type="caution">
    <text evidence="2">The sequence shown here is derived from an EMBL/GenBank/DDBJ whole genome shotgun (WGS) entry which is preliminary data.</text>
</comment>
<dbReference type="PROSITE" id="PS51331">
    <property type="entry name" value="THYX"/>
    <property type="match status" value="1"/>
</dbReference>
<organism evidence="2 3">
    <name type="scientific">Petrachloros mirabilis ULC683</name>
    <dbReference type="NCBI Taxonomy" id="2781853"/>
    <lineage>
        <taxon>Bacteria</taxon>
        <taxon>Bacillati</taxon>
        <taxon>Cyanobacteriota</taxon>
        <taxon>Cyanophyceae</taxon>
        <taxon>Synechococcales</taxon>
        <taxon>Petrachlorosaceae</taxon>
        <taxon>Petrachloros</taxon>
        <taxon>Petrachloros mirabilis</taxon>
    </lineage>
</organism>
<dbReference type="InterPro" id="IPR003669">
    <property type="entry name" value="Thymidylate_synthase_ThyX"/>
</dbReference>
<proteinExistence type="predicted"/>
<dbReference type="EC" id="2.1.1.148" evidence="1"/>
<protein>
    <recommendedName>
        <fullName evidence="1">FAD-dependent thymidylate synthase</fullName>
        <ecNumber evidence="1">2.1.1.148</ecNumber>
    </recommendedName>
</protein>
<dbReference type="GO" id="GO:0004799">
    <property type="term" value="F:thymidylate synthase activity"/>
    <property type="evidence" value="ECO:0007669"/>
    <property type="project" value="TreeGrafter"/>
</dbReference>
<dbReference type="Pfam" id="PF02511">
    <property type="entry name" value="Thy1"/>
    <property type="match status" value="1"/>
</dbReference>
<dbReference type="GO" id="GO:0032259">
    <property type="term" value="P:methylation"/>
    <property type="evidence" value="ECO:0007669"/>
    <property type="project" value="UniProtKB-KW"/>
</dbReference>
<reference evidence="2" key="1">
    <citation type="submission" date="2019-12" db="EMBL/GenBank/DDBJ databases">
        <title>High-Quality draft genome sequences of three cyanobacteria isolated from the limestone walls of the Old Cathedral of Coimbra.</title>
        <authorList>
            <person name="Tiago I."/>
            <person name="Soares F."/>
            <person name="Portugal A."/>
        </authorList>
    </citation>
    <scope>NUCLEOTIDE SEQUENCE [LARGE SCALE GENOMIC DNA]</scope>
    <source>
        <strain evidence="2">C</strain>
    </source>
</reference>
<keyword evidence="2" id="KW-0489">Methyltransferase</keyword>